<dbReference type="InterPro" id="IPR001851">
    <property type="entry name" value="ABC_transp_permease"/>
</dbReference>
<dbReference type="PANTHER" id="PTHR32196">
    <property type="entry name" value="ABC TRANSPORTER PERMEASE PROTEIN YPHD-RELATED-RELATED"/>
    <property type="match status" value="1"/>
</dbReference>
<dbReference type="PANTHER" id="PTHR32196:SF63">
    <property type="entry name" value="INNER MEMBRANE ABC TRANSPORTER PERMEASE PROTEIN YJFF"/>
    <property type="match status" value="1"/>
</dbReference>
<dbReference type="GO" id="GO:0005886">
    <property type="term" value="C:plasma membrane"/>
    <property type="evidence" value="ECO:0007669"/>
    <property type="project" value="UniProtKB-SubCell"/>
</dbReference>
<comment type="caution">
    <text evidence="7">The sequence shown here is derived from an EMBL/GenBank/DDBJ whole genome shotgun (WGS) entry which is preliminary data.</text>
</comment>
<evidence type="ECO:0000256" key="5">
    <source>
        <dbReference type="ARBA" id="ARBA00023136"/>
    </source>
</evidence>
<feature type="transmembrane region" description="Helical" evidence="6">
    <location>
        <begin position="101"/>
        <end position="123"/>
    </location>
</feature>
<feature type="transmembrane region" description="Helical" evidence="6">
    <location>
        <begin position="168"/>
        <end position="192"/>
    </location>
</feature>
<dbReference type="Pfam" id="PF02653">
    <property type="entry name" value="BPD_transp_2"/>
    <property type="match status" value="1"/>
</dbReference>
<organism evidence="7 8">
    <name type="scientific">Halalkalibacter alkaliphilus</name>
    <dbReference type="NCBI Taxonomy" id="2917993"/>
    <lineage>
        <taxon>Bacteria</taxon>
        <taxon>Bacillati</taxon>
        <taxon>Bacillota</taxon>
        <taxon>Bacilli</taxon>
        <taxon>Bacillales</taxon>
        <taxon>Bacillaceae</taxon>
        <taxon>Halalkalibacter</taxon>
    </lineage>
</organism>
<gene>
    <name evidence="7" type="ORF">MF646_01395</name>
</gene>
<evidence type="ECO:0000256" key="2">
    <source>
        <dbReference type="ARBA" id="ARBA00022475"/>
    </source>
</evidence>
<keyword evidence="2" id="KW-1003">Cell membrane</keyword>
<protein>
    <submittedName>
        <fullName evidence="7">ABC transporter permease</fullName>
    </submittedName>
</protein>
<feature type="transmembrane region" description="Helical" evidence="6">
    <location>
        <begin position="130"/>
        <end position="148"/>
    </location>
</feature>
<keyword evidence="8" id="KW-1185">Reference proteome</keyword>
<feature type="transmembrane region" description="Helical" evidence="6">
    <location>
        <begin position="303"/>
        <end position="322"/>
    </location>
</feature>
<dbReference type="AlphaFoldDB" id="A0A9X2A330"/>
<dbReference type="RefSeq" id="WP_250094691.1">
    <property type="nucleotide sequence ID" value="NZ_JAKRYL010000001.1"/>
</dbReference>
<evidence type="ECO:0000313" key="7">
    <source>
        <dbReference type="EMBL" id="MCL7745763.1"/>
    </source>
</evidence>
<evidence type="ECO:0000256" key="6">
    <source>
        <dbReference type="SAM" id="Phobius"/>
    </source>
</evidence>
<keyword evidence="5 6" id="KW-0472">Membrane</keyword>
<dbReference type="CDD" id="cd06579">
    <property type="entry name" value="TM_PBP1_transp_AraH_like"/>
    <property type="match status" value="1"/>
</dbReference>
<evidence type="ECO:0000313" key="8">
    <source>
        <dbReference type="Proteomes" id="UP001139150"/>
    </source>
</evidence>
<comment type="subcellular location">
    <subcellularLocation>
        <location evidence="1">Cell membrane</location>
        <topology evidence="1">Multi-pass membrane protein</topology>
    </subcellularLocation>
</comment>
<name>A0A9X2A330_9BACI</name>
<dbReference type="Proteomes" id="UP001139150">
    <property type="component" value="Unassembled WGS sequence"/>
</dbReference>
<evidence type="ECO:0000256" key="4">
    <source>
        <dbReference type="ARBA" id="ARBA00022989"/>
    </source>
</evidence>
<evidence type="ECO:0000256" key="1">
    <source>
        <dbReference type="ARBA" id="ARBA00004651"/>
    </source>
</evidence>
<sequence>MKTVVNKMKNTSFPMKFNATFIQKQGALIALLLLIIFATVRYDNFLTYQNVMNVLKQNSMLGLVAIGMTFVILTRGIDLSVGSFIALGGILAAQLSSVNLLVAIIVPILITGALGMVNGLIIAKGGLEPFIVTLAMMIGIRGIVYIMTDERSVSVPDSAEPFFNYLGNGLLLGIPVPIWLFLILILISWYILTHTQFGRHVYAVGGNESASQLMGVKVNKIKVSVYVISGILSGFAGIVLAGRLGGVAQPVAGTMWELDAIAAVVIGGTLLIGGRGGVVGTFIGVMLLGIVLNIINLEGTLDSWWQPVIRGLFLIAIVVIQAKIMNSNKTKLGGA</sequence>
<proteinExistence type="predicted"/>
<reference evidence="7" key="1">
    <citation type="submission" date="2022-02" db="EMBL/GenBank/DDBJ databases">
        <title>Halalkalibacter sp. nov. isolated from Lonar Lake, India.</title>
        <authorList>
            <person name="Joshi A."/>
            <person name="Thite S."/>
            <person name="Lodha T."/>
        </authorList>
    </citation>
    <scope>NUCLEOTIDE SEQUENCE</scope>
    <source>
        <strain evidence="7">MEB205</strain>
    </source>
</reference>
<feature type="transmembrane region" description="Helical" evidence="6">
    <location>
        <begin position="57"/>
        <end position="74"/>
    </location>
</feature>
<accession>A0A9X2A330</accession>
<keyword evidence="3 6" id="KW-0812">Transmembrane</keyword>
<evidence type="ECO:0000256" key="3">
    <source>
        <dbReference type="ARBA" id="ARBA00022692"/>
    </source>
</evidence>
<dbReference type="EMBL" id="JAKRYL010000001">
    <property type="protein sequence ID" value="MCL7745763.1"/>
    <property type="molecule type" value="Genomic_DNA"/>
</dbReference>
<feature type="transmembrane region" description="Helical" evidence="6">
    <location>
        <begin position="223"/>
        <end position="242"/>
    </location>
</feature>
<dbReference type="GO" id="GO:0022857">
    <property type="term" value="F:transmembrane transporter activity"/>
    <property type="evidence" value="ECO:0007669"/>
    <property type="project" value="InterPro"/>
</dbReference>
<keyword evidence="4 6" id="KW-1133">Transmembrane helix</keyword>
<feature type="transmembrane region" description="Helical" evidence="6">
    <location>
        <begin position="254"/>
        <end position="272"/>
    </location>
</feature>